<name>A0A6P7TQB0_9MOLL</name>
<evidence type="ECO:0000313" key="2">
    <source>
        <dbReference type="RefSeq" id="XP_029651146.1"/>
    </source>
</evidence>
<reference evidence="2" key="1">
    <citation type="submission" date="2025-08" db="UniProtKB">
        <authorList>
            <consortium name="RefSeq"/>
        </authorList>
    </citation>
    <scope>IDENTIFICATION</scope>
</reference>
<gene>
    <name evidence="2" type="primary">LOC115224394</name>
</gene>
<dbReference type="Gene3D" id="2.60.40.790">
    <property type="match status" value="1"/>
</dbReference>
<evidence type="ECO:0000313" key="1">
    <source>
        <dbReference type="Proteomes" id="UP000515154"/>
    </source>
</evidence>
<dbReference type="KEGG" id="osn:115224394"/>
<organism evidence="1 2">
    <name type="scientific">Octopus sinensis</name>
    <name type="common">East Asian common octopus</name>
    <dbReference type="NCBI Taxonomy" id="2607531"/>
    <lineage>
        <taxon>Eukaryota</taxon>
        <taxon>Metazoa</taxon>
        <taxon>Spiralia</taxon>
        <taxon>Lophotrochozoa</taxon>
        <taxon>Mollusca</taxon>
        <taxon>Cephalopoda</taxon>
        <taxon>Coleoidea</taxon>
        <taxon>Octopodiformes</taxon>
        <taxon>Octopoda</taxon>
        <taxon>Incirrata</taxon>
        <taxon>Octopodidae</taxon>
        <taxon>Octopus</taxon>
    </lineage>
</organism>
<dbReference type="RefSeq" id="XP_029651146.1">
    <property type="nucleotide sequence ID" value="XM_029795286.2"/>
</dbReference>
<dbReference type="InterPro" id="IPR008978">
    <property type="entry name" value="HSP20-like_chaperone"/>
</dbReference>
<keyword evidence="1" id="KW-1185">Reference proteome</keyword>
<dbReference type="AlphaFoldDB" id="A0A6P7TQB0"/>
<proteinExistence type="predicted"/>
<sequence>MTPSTMEVKEPDSVITTEVDLFTVRVNLSMPGLQVKKSFMKFTKPKPRNAKVTVKFEGRQLEVNVIMEEKNVNYQFKIKKLPGPIVNCTEECEKDRVILTLTKENEESWVASLENGLETAT</sequence>
<dbReference type="SUPFAM" id="SSF49764">
    <property type="entry name" value="HSP20-like chaperones"/>
    <property type="match status" value="1"/>
</dbReference>
<accession>A0A6P7TQB0</accession>
<dbReference type="Proteomes" id="UP000515154">
    <property type="component" value="Linkage group LG25"/>
</dbReference>
<protein>
    <submittedName>
        <fullName evidence="2">Uncharacterized protein LOC115224394</fullName>
    </submittedName>
</protein>